<dbReference type="GO" id="GO:0005737">
    <property type="term" value="C:cytoplasm"/>
    <property type="evidence" value="ECO:0007669"/>
    <property type="project" value="TreeGrafter"/>
</dbReference>
<feature type="region of interest" description="Disordered" evidence="1">
    <location>
        <begin position="1"/>
        <end position="70"/>
    </location>
</feature>
<dbReference type="EMBL" id="ML996576">
    <property type="protein sequence ID" value="KAF2756068.1"/>
    <property type="molecule type" value="Genomic_DNA"/>
</dbReference>
<gene>
    <name evidence="3" type="ORF">EJ05DRAFT_518667</name>
</gene>
<evidence type="ECO:0000259" key="2">
    <source>
        <dbReference type="Pfam" id="PF10354"/>
    </source>
</evidence>
<dbReference type="PANTHER" id="PTHR11538">
    <property type="entry name" value="PHENYLALANYL-TRNA SYNTHETASE"/>
    <property type="match status" value="1"/>
</dbReference>
<feature type="compositionally biased region" description="Basic and acidic residues" evidence="1">
    <location>
        <begin position="272"/>
        <end position="300"/>
    </location>
</feature>
<dbReference type="Pfam" id="PF10354">
    <property type="entry name" value="BMT5-like"/>
    <property type="match status" value="1"/>
</dbReference>
<dbReference type="InterPro" id="IPR019446">
    <property type="entry name" value="BMT5-like"/>
</dbReference>
<dbReference type="GeneID" id="54489757"/>
<dbReference type="GO" id="GO:0070475">
    <property type="term" value="P:rRNA base methylation"/>
    <property type="evidence" value="ECO:0007669"/>
    <property type="project" value="InterPro"/>
</dbReference>
<evidence type="ECO:0000256" key="1">
    <source>
        <dbReference type="SAM" id="MobiDB-lite"/>
    </source>
</evidence>
<dbReference type="GO" id="GO:0070042">
    <property type="term" value="F:rRNA (uridine-N3-)-methyltransferase activity"/>
    <property type="evidence" value="ECO:0007669"/>
    <property type="project" value="InterPro"/>
</dbReference>
<evidence type="ECO:0000313" key="3">
    <source>
        <dbReference type="EMBL" id="KAF2756068.1"/>
    </source>
</evidence>
<dbReference type="AlphaFoldDB" id="A0A6A6VZI1"/>
<feature type="compositionally biased region" description="Low complexity" evidence="1">
    <location>
        <begin position="42"/>
        <end position="67"/>
    </location>
</feature>
<evidence type="ECO:0000313" key="4">
    <source>
        <dbReference type="Proteomes" id="UP000799437"/>
    </source>
</evidence>
<name>A0A6A6VZI1_9PEZI</name>
<dbReference type="Proteomes" id="UP000799437">
    <property type="component" value="Unassembled WGS sequence"/>
</dbReference>
<dbReference type="OrthoDB" id="273345at2759"/>
<feature type="domain" description="25S rRNA (uridine-N(3))-methyltransferase BMT5-like" evidence="2">
    <location>
        <begin position="79"/>
        <end position="263"/>
    </location>
</feature>
<sequence length="359" mass="38741">MAHTKTKPRRRSLPPSKTTHNKPKYSISKPPHPPSKPKRKPQQPSNPASSKTTTTNTSSSSSSSSSPPTIPFSPHDAILLLGEGDFSFSHTLISQHGCADLTATSYDSRATTLQKYATAGANTAYITAEGSRVLFSIDATKLHTCTTNSALKSHVQNREIVCTDGTTRRGTGYDYVVFNFPHTGGLSTDVNRQVRANQALLSGFFRGVKGLVHGERGSVLVTLFEREPYTLWNVRDLARSEGWRVLGSWAFDWGCWRGYGHVRTVGDLVGRDGEGASKGGEEGDGERGDVVGDGVQERRKPGAWSGNDRAARTYCFGLPGWTGTGEEGIMKLLGGAMVPPGQGKKRKRKAGGESSDDDE</sequence>
<reference evidence="3" key="1">
    <citation type="journal article" date="2020" name="Stud. Mycol.">
        <title>101 Dothideomycetes genomes: a test case for predicting lifestyles and emergence of pathogens.</title>
        <authorList>
            <person name="Haridas S."/>
            <person name="Albert R."/>
            <person name="Binder M."/>
            <person name="Bloem J."/>
            <person name="Labutti K."/>
            <person name="Salamov A."/>
            <person name="Andreopoulos B."/>
            <person name="Baker S."/>
            <person name="Barry K."/>
            <person name="Bills G."/>
            <person name="Bluhm B."/>
            <person name="Cannon C."/>
            <person name="Castanera R."/>
            <person name="Culley D."/>
            <person name="Daum C."/>
            <person name="Ezra D."/>
            <person name="Gonzalez J."/>
            <person name="Henrissat B."/>
            <person name="Kuo A."/>
            <person name="Liang C."/>
            <person name="Lipzen A."/>
            <person name="Lutzoni F."/>
            <person name="Magnuson J."/>
            <person name="Mondo S."/>
            <person name="Nolan M."/>
            <person name="Ohm R."/>
            <person name="Pangilinan J."/>
            <person name="Park H.-J."/>
            <person name="Ramirez L."/>
            <person name="Alfaro M."/>
            <person name="Sun H."/>
            <person name="Tritt A."/>
            <person name="Yoshinaga Y."/>
            <person name="Zwiers L.-H."/>
            <person name="Turgeon B."/>
            <person name="Goodwin S."/>
            <person name="Spatafora J."/>
            <person name="Crous P."/>
            <person name="Grigoriev I."/>
        </authorList>
    </citation>
    <scope>NUCLEOTIDE SEQUENCE</scope>
    <source>
        <strain evidence="3">CBS 121739</strain>
    </source>
</reference>
<feature type="region of interest" description="Disordered" evidence="1">
    <location>
        <begin position="334"/>
        <end position="359"/>
    </location>
</feature>
<keyword evidence="4" id="KW-1185">Reference proteome</keyword>
<feature type="compositionally biased region" description="Basic residues" evidence="1">
    <location>
        <begin position="1"/>
        <end position="12"/>
    </location>
</feature>
<protein>
    <recommendedName>
        <fullName evidence="2">25S rRNA (uridine-N(3))-methyltransferase BMT5-like domain-containing protein</fullName>
    </recommendedName>
</protein>
<feature type="region of interest" description="Disordered" evidence="1">
    <location>
        <begin position="272"/>
        <end position="305"/>
    </location>
</feature>
<dbReference type="PANTHER" id="PTHR11538:SF26">
    <property type="entry name" value="FERREDOXIN-FOLD ANTICODON-BINDING DOMAIN-CONTAINING PROTEIN 1"/>
    <property type="match status" value="1"/>
</dbReference>
<organism evidence="3 4">
    <name type="scientific">Pseudovirgaria hyperparasitica</name>
    <dbReference type="NCBI Taxonomy" id="470096"/>
    <lineage>
        <taxon>Eukaryota</taxon>
        <taxon>Fungi</taxon>
        <taxon>Dikarya</taxon>
        <taxon>Ascomycota</taxon>
        <taxon>Pezizomycotina</taxon>
        <taxon>Dothideomycetes</taxon>
        <taxon>Dothideomycetes incertae sedis</taxon>
        <taxon>Acrospermales</taxon>
        <taxon>Acrospermaceae</taxon>
        <taxon>Pseudovirgaria</taxon>
    </lineage>
</organism>
<dbReference type="RefSeq" id="XP_033598519.1">
    <property type="nucleotide sequence ID" value="XM_033748703.1"/>
</dbReference>
<proteinExistence type="predicted"/>
<accession>A0A6A6VZI1</accession>